<name>A0AAE0YRW2_9GAST</name>
<dbReference type="AlphaFoldDB" id="A0AAE0YRW2"/>
<accession>A0AAE0YRW2</accession>
<protein>
    <submittedName>
        <fullName evidence="1">Uncharacterized protein</fullName>
    </submittedName>
</protein>
<proteinExistence type="predicted"/>
<dbReference type="Proteomes" id="UP001283361">
    <property type="component" value="Unassembled WGS sequence"/>
</dbReference>
<sequence>MLTSAARTNSKAIMVGQAVRDYIKSSKLNDKSVDKYYKSVKNFLFTAIKYLLKIFPLQDPLLNKASVADMAQRDSARFGQLEYFIKRFPVWLPADSILDKLHAEFNQYTTEDISNLLVKERADEQWQGLASNKTADRKFKVLPRVIIRYKDRNVEYIGAKFWMEEDKIISVAWRNIKVNKSITKGKEGSVLINEEPIPEIIHSYNFTINGCDCPHQMMEYRGLWTGKLKNGGAKLKGSILHRT</sequence>
<reference evidence="1" key="1">
    <citation type="journal article" date="2023" name="G3 (Bethesda)">
        <title>A reference genome for the long-term kleptoplast-retaining sea slug Elysia crispata morphotype clarki.</title>
        <authorList>
            <person name="Eastman K.E."/>
            <person name="Pendleton A.L."/>
            <person name="Shaikh M.A."/>
            <person name="Suttiyut T."/>
            <person name="Ogas R."/>
            <person name="Tomko P."/>
            <person name="Gavelis G."/>
            <person name="Widhalm J.R."/>
            <person name="Wisecaver J.H."/>
        </authorList>
    </citation>
    <scope>NUCLEOTIDE SEQUENCE</scope>
    <source>
        <strain evidence="1">ECLA1</strain>
    </source>
</reference>
<keyword evidence="2" id="KW-1185">Reference proteome</keyword>
<dbReference type="EMBL" id="JAWDGP010005638">
    <property type="protein sequence ID" value="KAK3754784.1"/>
    <property type="molecule type" value="Genomic_DNA"/>
</dbReference>
<comment type="caution">
    <text evidence="1">The sequence shown here is derived from an EMBL/GenBank/DDBJ whole genome shotgun (WGS) entry which is preliminary data.</text>
</comment>
<organism evidence="1 2">
    <name type="scientific">Elysia crispata</name>
    <name type="common">lettuce slug</name>
    <dbReference type="NCBI Taxonomy" id="231223"/>
    <lineage>
        <taxon>Eukaryota</taxon>
        <taxon>Metazoa</taxon>
        <taxon>Spiralia</taxon>
        <taxon>Lophotrochozoa</taxon>
        <taxon>Mollusca</taxon>
        <taxon>Gastropoda</taxon>
        <taxon>Heterobranchia</taxon>
        <taxon>Euthyneura</taxon>
        <taxon>Panpulmonata</taxon>
        <taxon>Sacoglossa</taxon>
        <taxon>Placobranchoidea</taxon>
        <taxon>Plakobranchidae</taxon>
        <taxon>Elysia</taxon>
    </lineage>
</organism>
<evidence type="ECO:0000313" key="1">
    <source>
        <dbReference type="EMBL" id="KAK3754784.1"/>
    </source>
</evidence>
<gene>
    <name evidence="1" type="ORF">RRG08_051070</name>
</gene>
<evidence type="ECO:0000313" key="2">
    <source>
        <dbReference type="Proteomes" id="UP001283361"/>
    </source>
</evidence>